<reference evidence="3 4" key="1">
    <citation type="submission" date="2020-03" db="EMBL/GenBank/DDBJ databases">
        <title>Whole genome shotgun sequence of Phytohabitans houttuyneae NBRC 108639.</title>
        <authorList>
            <person name="Komaki H."/>
            <person name="Tamura T."/>
        </authorList>
    </citation>
    <scope>NUCLEOTIDE SEQUENCE [LARGE SCALE GENOMIC DNA]</scope>
    <source>
        <strain evidence="3 4">NBRC 108639</strain>
    </source>
</reference>
<dbReference type="Gene3D" id="2.30.110.10">
    <property type="entry name" value="Electron Transport, Fmn-binding Protein, Chain A"/>
    <property type="match status" value="1"/>
</dbReference>
<evidence type="ECO:0000313" key="4">
    <source>
        <dbReference type="Proteomes" id="UP000482800"/>
    </source>
</evidence>
<keyword evidence="1" id="KW-0560">Oxidoreductase</keyword>
<comment type="caution">
    <text evidence="3">The sequence shown here is derived from an EMBL/GenBank/DDBJ whole genome shotgun (WGS) entry which is preliminary data.</text>
</comment>
<organism evidence="3 4">
    <name type="scientific">Phytohabitans houttuyneae</name>
    <dbReference type="NCBI Taxonomy" id="1076126"/>
    <lineage>
        <taxon>Bacteria</taxon>
        <taxon>Bacillati</taxon>
        <taxon>Actinomycetota</taxon>
        <taxon>Actinomycetes</taxon>
        <taxon>Micromonosporales</taxon>
        <taxon>Micromonosporaceae</taxon>
    </lineage>
</organism>
<sequence>MTLPQGDVRLLGTELARGLLASTELARMAYVAKDGTPRLFPMMFKWTGEELVFATFEGARKIRALRARPHVAVTIDRPGPPPEILLLRGPAQVTEVEGLVPEYAWIHHHYYGPEQGARNIAEIDRPGLRMARIAVRPTWVGLVDFQTRLPAPLSGRDA</sequence>
<protein>
    <submittedName>
        <fullName evidence="3">Pyridoxamine 5'-phosphate oxidase</fullName>
    </submittedName>
</protein>
<keyword evidence="4" id="KW-1185">Reference proteome</keyword>
<evidence type="ECO:0000256" key="1">
    <source>
        <dbReference type="ARBA" id="ARBA00023002"/>
    </source>
</evidence>
<dbReference type="GO" id="GO:0070967">
    <property type="term" value="F:coenzyme F420 binding"/>
    <property type="evidence" value="ECO:0007669"/>
    <property type="project" value="TreeGrafter"/>
</dbReference>
<dbReference type="SUPFAM" id="SSF50475">
    <property type="entry name" value="FMN-binding split barrel"/>
    <property type="match status" value="1"/>
</dbReference>
<dbReference type="PANTHER" id="PTHR35176:SF6">
    <property type="entry name" value="HEME OXYGENASE HI_0854-RELATED"/>
    <property type="match status" value="1"/>
</dbReference>
<dbReference type="InterPro" id="IPR052019">
    <property type="entry name" value="F420H2_bilvrd_red/Heme_oxyg"/>
</dbReference>
<evidence type="ECO:0000259" key="2">
    <source>
        <dbReference type="Pfam" id="PF01243"/>
    </source>
</evidence>
<accession>A0A6V8KQJ2</accession>
<dbReference type="AlphaFoldDB" id="A0A6V8KQJ2"/>
<dbReference type="Proteomes" id="UP000482800">
    <property type="component" value="Unassembled WGS sequence"/>
</dbReference>
<proteinExistence type="predicted"/>
<dbReference type="GO" id="GO:0016627">
    <property type="term" value="F:oxidoreductase activity, acting on the CH-CH group of donors"/>
    <property type="evidence" value="ECO:0007669"/>
    <property type="project" value="TreeGrafter"/>
</dbReference>
<dbReference type="InterPro" id="IPR011576">
    <property type="entry name" value="Pyridox_Oxase_N"/>
</dbReference>
<name>A0A6V8KQJ2_9ACTN</name>
<gene>
    <name evidence="3" type="ORF">Phou_088110</name>
</gene>
<dbReference type="Pfam" id="PF01243">
    <property type="entry name" value="PNPOx_N"/>
    <property type="match status" value="1"/>
</dbReference>
<dbReference type="GO" id="GO:0005829">
    <property type="term" value="C:cytosol"/>
    <property type="evidence" value="ECO:0007669"/>
    <property type="project" value="TreeGrafter"/>
</dbReference>
<reference evidence="3 4" key="2">
    <citation type="submission" date="2020-03" db="EMBL/GenBank/DDBJ databases">
        <authorList>
            <person name="Ichikawa N."/>
            <person name="Kimura A."/>
            <person name="Kitahashi Y."/>
            <person name="Uohara A."/>
        </authorList>
    </citation>
    <scope>NUCLEOTIDE SEQUENCE [LARGE SCALE GENOMIC DNA]</scope>
    <source>
        <strain evidence="3 4">NBRC 108639</strain>
    </source>
</reference>
<dbReference type="PANTHER" id="PTHR35176">
    <property type="entry name" value="HEME OXYGENASE HI_0854-RELATED"/>
    <property type="match status" value="1"/>
</dbReference>
<evidence type="ECO:0000313" key="3">
    <source>
        <dbReference type="EMBL" id="GFJ84631.1"/>
    </source>
</evidence>
<dbReference type="EMBL" id="BLPF01000003">
    <property type="protein sequence ID" value="GFJ84631.1"/>
    <property type="molecule type" value="Genomic_DNA"/>
</dbReference>
<feature type="domain" description="Pyridoxamine 5'-phosphate oxidase N-terminal" evidence="2">
    <location>
        <begin position="15"/>
        <end position="120"/>
    </location>
</feature>
<dbReference type="InterPro" id="IPR012349">
    <property type="entry name" value="Split_barrel_FMN-bd"/>
</dbReference>